<reference evidence="2 3" key="1">
    <citation type="submission" date="2025-05" db="UniProtKB">
        <authorList>
            <consortium name="RefSeq"/>
        </authorList>
    </citation>
    <scope>IDENTIFICATION</scope>
</reference>
<organism evidence="1 2">
    <name type="scientific">Aplysia californica</name>
    <name type="common">California sea hare</name>
    <dbReference type="NCBI Taxonomy" id="6500"/>
    <lineage>
        <taxon>Eukaryota</taxon>
        <taxon>Metazoa</taxon>
        <taxon>Spiralia</taxon>
        <taxon>Lophotrochozoa</taxon>
        <taxon>Mollusca</taxon>
        <taxon>Gastropoda</taxon>
        <taxon>Heterobranchia</taxon>
        <taxon>Euthyneura</taxon>
        <taxon>Tectipleura</taxon>
        <taxon>Aplysiida</taxon>
        <taxon>Aplysioidea</taxon>
        <taxon>Aplysiidae</taxon>
        <taxon>Aplysia</taxon>
    </lineage>
</organism>
<gene>
    <name evidence="2 3 4 5" type="primary">LOC101859084</name>
</gene>
<dbReference type="RefSeq" id="XP_035824468.1">
    <property type="nucleotide sequence ID" value="XM_035968575.1"/>
</dbReference>
<proteinExistence type="predicted"/>
<dbReference type="SUPFAM" id="SSF55770">
    <property type="entry name" value="Profilin (actin-binding protein)"/>
    <property type="match status" value="1"/>
</dbReference>
<name>A0ABM0JHH6_APLCA</name>
<dbReference type="RefSeq" id="XP_005093766.1">
    <property type="nucleotide sequence ID" value="XM_005093709.3"/>
</dbReference>
<dbReference type="InterPro" id="IPR036140">
    <property type="entry name" value="PFN_sf"/>
</dbReference>
<evidence type="ECO:0000313" key="1">
    <source>
        <dbReference type="Proteomes" id="UP000694888"/>
    </source>
</evidence>
<evidence type="ECO:0000313" key="4">
    <source>
        <dbReference type="RefSeq" id="XP_035824467.1"/>
    </source>
</evidence>
<dbReference type="InterPro" id="IPR048278">
    <property type="entry name" value="PFN"/>
</dbReference>
<accession>A0ABM0JHH6</accession>
<dbReference type="Proteomes" id="UP000694888">
    <property type="component" value="Unplaced"/>
</dbReference>
<dbReference type="RefSeq" id="XP_005093764.1">
    <property type="nucleotide sequence ID" value="XM_005093707.3"/>
</dbReference>
<sequence length="135" mass="15164">MTSTWETFVSDNLLDSNLFSGVCLLSNQRDVIFSHGSLTKLSQAEIDQFFQSFSCGETDPCYRSFHLSAGKAQGSESYKIYYRTHISLYATSAGNRSGLTVSKLEQGIFLTLFHKPVLPQRAISVVERFTGMLRF</sequence>
<evidence type="ECO:0000313" key="3">
    <source>
        <dbReference type="RefSeq" id="XP_005093766.1"/>
    </source>
</evidence>
<evidence type="ECO:0000313" key="5">
    <source>
        <dbReference type="RefSeq" id="XP_035824468.1"/>
    </source>
</evidence>
<dbReference type="Gene3D" id="3.30.450.30">
    <property type="entry name" value="Dynein light chain 2a, cytoplasmic"/>
    <property type="match status" value="1"/>
</dbReference>
<evidence type="ECO:0000313" key="2">
    <source>
        <dbReference type="RefSeq" id="XP_005093764.1"/>
    </source>
</evidence>
<protein>
    <submittedName>
        <fullName evidence="2 3">Uncharacterized protein LOC101859084 isoform X2</fullName>
    </submittedName>
</protein>
<dbReference type="RefSeq" id="XP_035824467.1">
    <property type="nucleotide sequence ID" value="XM_035968574.1"/>
</dbReference>
<keyword evidence="1" id="KW-1185">Reference proteome</keyword>
<dbReference type="Pfam" id="PF00235">
    <property type="entry name" value="Profilin"/>
    <property type="match status" value="1"/>
</dbReference>
<dbReference type="GeneID" id="101859084"/>